<evidence type="ECO:0000256" key="5">
    <source>
        <dbReference type="ARBA" id="ARBA00022692"/>
    </source>
</evidence>
<dbReference type="CDD" id="cd16664">
    <property type="entry name" value="RING-Ubox_PUB"/>
    <property type="match status" value="1"/>
</dbReference>
<dbReference type="Proteomes" id="UP001491310">
    <property type="component" value="Unassembled WGS sequence"/>
</dbReference>
<sequence>MKGDSNAPSAPLYPILQDEETGSIRGSSEGEGSSGGASTSSQSSSHHSPSQDFRLAAVRPGHDQGDEGLYRDLLRKAHGDEQLARRWLSTICGHGNEGPSDLIAAARAGSFSKGDLDTAALEAGAPEAFFCPISFKMFRDPVMLSTGQTYERRYIERWLAGGSSTCPATGTVLAAPVTLTPNVALRKSIEVWAEKHATWLLGAGGKVKPIPEEEDFARLRRGGGEDADLALAIRLQEEEILTDHGRTAAVRADRRRRRRRCSLLAPLLYCLTAGQVATFVLALWQNDWQIEALARNPLVGPSEAALRALGSLSTADIIDRRQYWRLITSIFLCSGIIELVLTVMTLWAFGLHVSRALRFSAVSIAALYVLPGLVGALISVNLSTELPSVGAPAAVCGLIGAALADQIVGSKAYRNHACTFIMIAIAMAQFTVTGLLPLSSDLFFIMGAMVAGALVMCMLPSVEAVQHPLIWRPFQALCALCLSAIIATCIVGIFQGAQIGKDCDWCSQVSCVNTRWWSCTTDASRAASSCGFAPLSDGTARIDCLSGTSQVISTPYTSAPQGPKLGEICRSVCMQAHSAAPGNAPSLPAAQAGLLI</sequence>
<evidence type="ECO:0000256" key="4">
    <source>
        <dbReference type="ARBA" id="ARBA00022670"/>
    </source>
</evidence>
<evidence type="ECO:0000256" key="9">
    <source>
        <dbReference type="ARBA" id="ARBA00023136"/>
    </source>
</evidence>
<feature type="transmembrane region" description="Helical" evidence="10">
    <location>
        <begin position="361"/>
        <end position="380"/>
    </location>
</feature>
<keyword evidence="14" id="KW-1185">Reference proteome</keyword>
<comment type="function">
    <text evidence="10">Serine protease involved in intramembrane proteolysis.</text>
</comment>
<evidence type="ECO:0000256" key="11">
    <source>
        <dbReference type="SAM" id="MobiDB-lite"/>
    </source>
</evidence>
<dbReference type="PANTHER" id="PTHR22936:SF69">
    <property type="entry name" value="RHOMBOID-LIKE PROTEIN"/>
    <property type="match status" value="1"/>
</dbReference>
<dbReference type="Pfam" id="PF04564">
    <property type="entry name" value="U-box"/>
    <property type="match status" value="1"/>
</dbReference>
<feature type="transmembrane region" description="Helical" evidence="10">
    <location>
        <begin position="474"/>
        <end position="494"/>
    </location>
</feature>
<evidence type="ECO:0000256" key="8">
    <source>
        <dbReference type="ARBA" id="ARBA00022989"/>
    </source>
</evidence>
<feature type="transmembrane region" description="Helical" evidence="10">
    <location>
        <begin position="386"/>
        <end position="404"/>
    </location>
</feature>
<dbReference type="SUPFAM" id="SSF57850">
    <property type="entry name" value="RING/U-box"/>
    <property type="match status" value="1"/>
</dbReference>
<evidence type="ECO:0000256" key="3">
    <source>
        <dbReference type="ARBA" id="ARBA00009045"/>
    </source>
</evidence>
<comment type="subcellular location">
    <subcellularLocation>
        <location evidence="2 10">Membrane</location>
        <topology evidence="2 10">Multi-pass membrane protein</topology>
    </subcellularLocation>
</comment>
<dbReference type="EMBL" id="JALJOT010000006">
    <property type="protein sequence ID" value="KAK9909868.1"/>
    <property type="molecule type" value="Genomic_DNA"/>
</dbReference>
<keyword evidence="5 10" id="KW-0812">Transmembrane</keyword>
<evidence type="ECO:0000256" key="10">
    <source>
        <dbReference type="RuleBase" id="RU362115"/>
    </source>
</evidence>
<evidence type="ECO:0000256" key="6">
    <source>
        <dbReference type="ARBA" id="ARBA00022801"/>
    </source>
</evidence>
<feature type="transmembrane region" description="Helical" evidence="10">
    <location>
        <begin position="442"/>
        <end position="462"/>
    </location>
</feature>
<keyword evidence="6 10" id="KW-0378">Hydrolase</keyword>
<keyword evidence="8 10" id="KW-1133">Transmembrane helix</keyword>
<evidence type="ECO:0000256" key="2">
    <source>
        <dbReference type="ARBA" id="ARBA00004141"/>
    </source>
</evidence>
<dbReference type="Gene3D" id="1.20.1540.10">
    <property type="entry name" value="Rhomboid-like"/>
    <property type="match status" value="1"/>
</dbReference>
<feature type="transmembrane region" description="Helical" evidence="10">
    <location>
        <begin position="263"/>
        <end position="284"/>
    </location>
</feature>
<keyword evidence="9 10" id="KW-0472">Membrane</keyword>
<dbReference type="Pfam" id="PF01694">
    <property type="entry name" value="Rhomboid"/>
    <property type="match status" value="1"/>
</dbReference>
<dbReference type="SUPFAM" id="SSF144091">
    <property type="entry name" value="Rhomboid-like"/>
    <property type="match status" value="1"/>
</dbReference>
<dbReference type="InterPro" id="IPR003613">
    <property type="entry name" value="Ubox_domain"/>
</dbReference>
<dbReference type="PANTHER" id="PTHR22936">
    <property type="entry name" value="RHOMBOID-RELATED"/>
    <property type="match status" value="1"/>
</dbReference>
<dbReference type="PROSITE" id="PS51698">
    <property type="entry name" value="U_BOX"/>
    <property type="match status" value="1"/>
</dbReference>
<dbReference type="InterPro" id="IPR022764">
    <property type="entry name" value="Peptidase_S54_rhomboid_dom"/>
</dbReference>
<accession>A0ABR2YSM1</accession>
<proteinExistence type="inferred from homology"/>
<keyword evidence="4 10" id="KW-0645">Protease</keyword>
<name>A0ABR2YSM1_9CHLO</name>
<comment type="caution">
    <text evidence="13">The sequence shown here is derived from an EMBL/GenBank/DDBJ whole genome shotgun (WGS) entry which is preliminary data.</text>
</comment>
<protein>
    <recommendedName>
        <fullName evidence="10">RHOMBOID-like protein</fullName>
        <ecNumber evidence="10">3.4.21.105</ecNumber>
    </recommendedName>
</protein>
<feature type="compositionally biased region" description="Low complexity" evidence="11">
    <location>
        <begin position="23"/>
        <end position="50"/>
    </location>
</feature>
<evidence type="ECO:0000259" key="12">
    <source>
        <dbReference type="PROSITE" id="PS51698"/>
    </source>
</evidence>
<feature type="transmembrane region" description="Helical" evidence="10">
    <location>
        <begin position="416"/>
        <end position="436"/>
    </location>
</feature>
<dbReference type="InterPro" id="IPR045210">
    <property type="entry name" value="RING-Ubox_PUB"/>
</dbReference>
<feature type="transmembrane region" description="Helical" evidence="10">
    <location>
        <begin position="323"/>
        <end position="349"/>
    </location>
</feature>
<keyword evidence="7 10" id="KW-0720">Serine protease</keyword>
<dbReference type="SMART" id="SM00504">
    <property type="entry name" value="Ubox"/>
    <property type="match status" value="1"/>
</dbReference>
<dbReference type="Gene3D" id="3.30.40.10">
    <property type="entry name" value="Zinc/RING finger domain, C3HC4 (zinc finger)"/>
    <property type="match status" value="1"/>
</dbReference>
<feature type="domain" description="U-box" evidence="12">
    <location>
        <begin position="124"/>
        <end position="199"/>
    </location>
</feature>
<evidence type="ECO:0000256" key="1">
    <source>
        <dbReference type="ARBA" id="ARBA00000156"/>
    </source>
</evidence>
<comment type="similarity">
    <text evidence="3 10">Belongs to the peptidase S54 family.</text>
</comment>
<feature type="region of interest" description="Disordered" evidence="11">
    <location>
        <begin position="1"/>
        <end position="52"/>
    </location>
</feature>
<evidence type="ECO:0000313" key="13">
    <source>
        <dbReference type="EMBL" id="KAK9909868.1"/>
    </source>
</evidence>
<dbReference type="EC" id="3.4.21.105" evidence="10"/>
<comment type="catalytic activity">
    <reaction evidence="1 10">
        <text>Cleaves type-1 transmembrane domains using a catalytic dyad composed of serine and histidine that are contributed by different transmembrane domains.</text>
        <dbReference type="EC" id="3.4.21.105"/>
    </reaction>
</comment>
<evidence type="ECO:0000313" key="14">
    <source>
        <dbReference type="Proteomes" id="UP001491310"/>
    </source>
</evidence>
<evidence type="ECO:0000256" key="7">
    <source>
        <dbReference type="ARBA" id="ARBA00022825"/>
    </source>
</evidence>
<dbReference type="InterPro" id="IPR002610">
    <property type="entry name" value="Peptidase_S54_rhomboid-like"/>
</dbReference>
<dbReference type="InterPro" id="IPR013083">
    <property type="entry name" value="Znf_RING/FYVE/PHD"/>
</dbReference>
<gene>
    <name evidence="13" type="ORF">WJX75_008747</name>
</gene>
<dbReference type="InterPro" id="IPR035952">
    <property type="entry name" value="Rhomboid-like_sf"/>
</dbReference>
<organism evidence="13 14">
    <name type="scientific">Coccomyxa subellipsoidea</name>
    <dbReference type="NCBI Taxonomy" id="248742"/>
    <lineage>
        <taxon>Eukaryota</taxon>
        <taxon>Viridiplantae</taxon>
        <taxon>Chlorophyta</taxon>
        <taxon>core chlorophytes</taxon>
        <taxon>Trebouxiophyceae</taxon>
        <taxon>Trebouxiophyceae incertae sedis</taxon>
        <taxon>Coccomyxaceae</taxon>
        <taxon>Coccomyxa</taxon>
    </lineage>
</organism>
<reference evidence="13 14" key="1">
    <citation type="journal article" date="2024" name="Nat. Commun.">
        <title>Phylogenomics reveals the evolutionary origins of lichenization in chlorophyte algae.</title>
        <authorList>
            <person name="Puginier C."/>
            <person name="Libourel C."/>
            <person name="Otte J."/>
            <person name="Skaloud P."/>
            <person name="Haon M."/>
            <person name="Grisel S."/>
            <person name="Petersen M."/>
            <person name="Berrin J.G."/>
            <person name="Delaux P.M."/>
            <person name="Dal Grande F."/>
            <person name="Keller J."/>
        </authorList>
    </citation>
    <scope>NUCLEOTIDE SEQUENCE [LARGE SCALE GENOMIC DNA]</scope>
    <source>
        <strain evidence="13 14">SAG 216-7</strain>
    </source>
</reference>